<sequence length="238" mass="26472">MRSYREGNAYLDSVKGAIVKYKEVYKPGEAYKKMQEASEHVNAQLKYWQEEQQAEIKALQEKLAAAKPKKNRTISAEEVAVLTYKANILKSRISQAKGNSAALENLKGEILASGDTQMLQAFMDNLHEFTELAMEGKPSANDSDNAQSQHAMNMRNYRSFLSGLQQAAEKELLTDADKAYRELEQETTKALGAISAQFMALERNTKDLQAAITKESWGSDHGQPSAGSTPQESQSLWS</sequence>
<gene>
    <name evidence="2" type="ORF">ADM90_19095</name>
</gene>
<feature type="region of interest" description="Disordered" evidence="1">
    <location>
        <begin position="211"/>
        <end position="238"/>
    </location>
</feature>
<dbReference type="AlphaFoldDB" id="A0A0M9DIU4"/>
<evidence type="ECO:0000313" key="3">
    <source>
        <dbReference type="Proteomes" id="UP000037977"/>
    </source>
</evidence>
<dbReference type="RefSeq" id="WP_053996491.1">
    <property type="nucleotide sequence ID" value="NZ_CP065643.1"/>
</dbReference>
<feature type="compositionally biased region" description="Polar residues" evidence="1">
    <location>
        <begin position="225"/>
        <end position="238"/>
    </location>
</feature>
<dbReference type="Proteomes" id="UP000037977">
    <property type="component" value="Unassembled WGS sequence"/>
</dbReference>
<comment type="caution">
    <text evidence="2">The sequence shown here is derived from an EMBL/GenBank/DDBJ whole genome shotgun (WGS) entry which is preliminary data.</text>
</comment>
<accession>A0A0M9DIU4</accession>
<organism evidence="2 3">
    <name type="scientific">Lysinibacillus macroides</name>
    <dbReference type="NCBI Taxonomy" id="33935"/>
    <lineage>
        <taxon>Bacteria</taxon>
        <taxon>Bacillati</taxon>
        <taxon>Bacillota</taxon>
        <taxon>Bacilli</taxon>
        <taxon>Bacillales</taxon>
        <taxon>Bacillaceae</taxon>
        <taxon>Lysinibacillus</taxon>
    </lineage>
</organism>
<proteinExistence type="predicted"/>
<name>A0A0M9DIU4_9BACI</name>
<reference evidence="2 3" key="1">
    <citation type="submission" date="2015-07" db="EMBL/GenBank/DDBJ databases">
        <title>Genome sequencing project for genomic taxonomy and phylogenomics of Bacillus-like bacteria.</title>
        <authorList>
            <person name="Liu B."/>
            <person name="Wang J."/>
            <person name="Zhu Y."/>
            <person name="Liu G."/>
            <person name="Chen Q."/>
            <person name="Chen Z."/>
            <person name="Che J."/>
            <person name="Ge C."/>
            <person name="Shi H."/>
            <person name="Pan Z."/>
            <person name="Liu X."/>
        </authorList>
    </citation>
    <scope>NUCLEOTIDE SEQUENCE [LARGE SCALE GENOMIC DNA]</scope>
    <source>
        <strain evidence="2 3">DSM 54</strain>
    </source>
</reference>
<keyword evidence="3" id="KW-1185">Reference proteome</keyword>
<protein>
    <submittedName>
        <fullName evidence="2">Uncharacterized protein</fullName>
    </submittedName>
</protein>
<evidence type="ECO:0000313" key="2">
    <source>
        <dbReference type="EMBL" id="KOY81250.1"/>
    </source>
</evidence>
<evidence type="ECO:0000256" key="1">
    <source>
        <dbReference type="SAM" id="MobiDB-lite"/>
    </source>
</evidence>
<dbReference type="PATRIC" id="fig|33935.3.peg.2638"/>
<dbReference type="STRING" id="33935.ADM90_19095"/>
<dbReference type="EMBL" id="LGCI01000010">
    <property type="protein sequence ID" value="KOY81250.1"/>
    <property type="molecule type" value="Genomic_DNA"/>
</dbReference>